<keyword evidence="8" id="KW-0812">Transmembrane</keyword>
<organism evidence="10 11">
    <name type="scientific">Amycolatopsis cynarae</name>
    <dbReference type="NCBI Taxonomy" id="2995223"/>
    <lineage>
        <taxon>Bacteria</taxon>
        <taxon>Bacillati</taxon>
        <taxon>Actinomycetota</taxon>
        <taxon>Actinomycetes</taxon>
        <taxon>Pseudonocardiales</taxon>
        <taxon>Pseudonocardiaceae</taxon>
        <taxon>Amycolatopsis</taxon>
    </lineage>
</organism>
<evidence type="ECO:0000256" key="1">
    <source>
        <dbReference type="ARBA" id="ARBA00012513"/>
    </source>
</evidence>
<evidence type="ECO:0000256" key="3">
    <source>
        <dbReference type="ARBA" id="ARBA00022679"/>
    </source>
</evidence>
<dbReference type="RefSeq" id="WP_268759740.1">
    <property type="nucleotide sequence ID" value="NZ_CP113836.1"/>
</dbReference>
<feature type="region of interest" description="Disordered" evidence="7">
    <location>
        <begin position="1"/>
        <end position="41"/>
    </location>
</feature>
<sequence length="667" mass="69178">MSGSARPRERRTDGEPAGRPAGSAGFASPEQVEDGEPDPSSDVFSLGCVLAAACTGNSPFAGSSTVRTLYNIVQGEPDLGALPARLRPIVEACLAKNPAGRPGPAQVLEAVGAPAPTARPWPPAVHQMIDAQHAQLAGLAGTPPKPGGPRTAWAPVGYGQAGQPGTGPADWSSWAPPVAPQPIPPQPIGPPKARGRRRAMWYGIPAVLCVVLAVVAAVVFWPDNSAQPRFPPRAVPNGKGGFLWAVTTDGNKTGEFVGMWSTPTTVVLGTDHEMTAYDIATGAAVWTWKPPEADGSPLLCGMSNTTSDGVGAFTYGVFGKDSVDHCDHLQVMSVATGKLGWAQPVSLVGAGATRWPRQGGSQSLSIGGGVVVAPYAGVNTHEPVTTDLIAVDAKTGRPQWSTDFGGGPQPGDSKACKLGGQAQVYQGRIYALALCTGISPTLDPEVMLIRNPQTLLVSDLLTGCRDSTPDWTLNDARFVLTGNDNYLLAACRSYRDQHYHVSVLASQNGRETAIGNPVDLTFTDTGILDPPAGGSTLPSNLVLGKDSFYLLRKGSSGDDGVVAFGPPSPWQKWNAEVAGASSVVLLGADDSGVVLMAAGMSGPALYTITGKDQVTKVSALNPEQVKAFSDATGDAVPRGVRIGDYVAIVFPGIRKNGETLLGVTRVR</sequence>
<dbReference type="PANTHER" id="PTHR43289">
    <property type="entry name" value="MITOGEN-ACTIVATED PROTEIN KINASE KINASE KINASE 20-RELATED"/>
    <property type="match status" value="1"/>
</dbReference>
<accession>A0ABY7BBC7</accession>
<evidence type="ECO:0000313" key="10">
    <source>
        <dbReference type="EMBL" id="WAL69656.1"/>
    </source>
</evidence>
<evidence type="ECO:0000256" key="6">
    <source>
        <dbReference type="ARBA" id="ARBA00022840"/>
    </source>
</evidence>
<evidence type="ECO:0000256" key="2">
    <source>
        <dbReference type="ARBA" id="ARBA00022527"/>
    </source>
</evidence>
<dbReference type="Gene3D" id="2.130.10.10">
    <property type="entry name" value="YVTN repeat-like/Quinoprotein amine dehydrogenase"/>
    <property type="match status" value="1"/>
</dbReference>
<keyword evidence="6" id="KW-0067">ATP-binding</keyword>
<evidence type="ECO:0000313" key="11">
    <source>
        <dbReference type="Proteomes" id="UP001163203"/>
    </source>
</evidence>
<reference evidence="10" key="1">
    <citation type="submission" date="2022-11" db="EMBL/GenBank/DDBJ databases">
        <authorList>
            <person name="Mo P."/>
        </authorList>
    </citation>
    <scope>NUCLEOTIDE SEQUENCE</scope>
    <source>
        <strain evidence="10">HUAS 11-8</strain>
    </source>
</reference>
<evidence type="ECO:0000256" key="4">
    <source>
        <dbReference type="ARBA" id="ARBA00022741"/>
    </source>
</evidence>
<dbReference type="SUPFAM" id="SSF50998">
    <property type="entry name" value="Quinoprotein alcohol dehydrogenase-like"/>
    <property type="match status" value="1"/>
</dbReference>
<keyword evidence="3" id="KW-0808">Transferase</keyword>
<keyword evidence="2" id="KW-0723">Serine/threonine-protein kinase</keyword>
<dbReference type="PROSITE" id="PS50011">
    <property type="entry name" value="PROTEIN_KINASE_DOM"/>
    <property type="match status" value="1"/>
</dbReference>
<proteinExistence type="predicted"/>
<dbReference type="Pfam" id="PF00069">
    <property type="entry name" value="Pkinase"/>
    <property type="match status" value="1"/>
</dbReference>
<dbReference type="InterPro" id="IPR000719">
    <property type="entry name" value="Prot_kinase_dom"/>
</dbReference>
<keyword evidence="4" id="KW-0547">Nucleotide-binding</keyword>
<dbReference type="InterPro" id="IPR011047">
    <property type="entry name" value="Quinoprotein_ADH-like_sf"/>
</dbReference>
<evidence type="ECO:0000259" key="9">
    <source>
        <dbReference type="PROSITE" id="PS50011"/>
    </source>
</evidence>
<dbReference type="EMBL" id="CP113836">
    <property type="protein sequence ID" value="WAL69656.1"/>
    <property type="molecule type" value="Genomic_DNA"/>
</dbReference>
<evidence type="ECO:0000256" key="8">
    <source>
        <dbReference type="SAM" id="Phobius"/>
    </source>
</evidence>
<dbReference type="EC" id="2.7.11.1" evidence="1"/>
<dbReference type="SUPFAM" id="SSF56112">
    <property type="entry name" value="Protein kinase-like (PK-like)"/>
    <property type="match status" value="1"/>
</dbReference>
<feature type="domain" description="Protein kinase" evidence="9">
    <location>
        <begin position="1"/>
        <end position="129"/>
    </location>
</feature>
<name>A0ABY7BBC7_9PSEU</name>
<keyword evidence="5" id="KW-0418">Kinase</keyword>
<protein>
    <recommendedName>
        <fullName evidence="1">non-specific serine/threonine protein kinase</fullName>
        <ecNumber evidence="1">2.7.11.1</ecNumber>
    </recommendedName>
</protein>
<feature type="compositionally biased region" description="Basic and acidic residues" evidence="7">
    <location>
        <begin position="1"/>
        <end position="16"/>
    </location>
</feature>
<evidence type="ECO:0000256" key="7">
    <source>
        <dbReference type="SAM" id="MobiDB-lite"/>
    </source>
</evidence>
<keyword evidence="8" id="KW-0472">Membrane</keyword>
<dbReference type="InterPro" id="IPR015943">
    <property type="entry name" value="WD40/YVTN_repeat-like_dom_sf"/>
</dbReference>
<dbReference type="Proteomes" id="UP001163203">
    <property type="component" value="Chromosome"/>
</dbReference>
<gene>
    <name evidence="10" type="ORF">ORV05_08970</name>
</gene>
<keyword evidence="8" id="KW-1133">Transmembrane helix</keyword>
<dbReference type="InterPro" id="IPR011009">
    <property type="entry name" value="Kinase-like_dom_sf"/>
</dbReference>
<dbReference type="PANTHER" id="PTHR43289:SF6">
    <property type="entry name" value="SERINE_THREONINE-PROTEIN KINASE NEKL-3"/>
    <property type="match status" value="1"/>
</dbReference>
<evidence type="ECO:0000256" key="5">
    <source>
        <dbReference type="ARBA" id="ARBA00022777"/>
    </source>
</evidence>
<feature type="transmembrane region" description="Helical" evidence="8">
    <location>
        <begin position="199"/>
        <end position="221"/>
    </location>
</feature>
<keyword evidence="11" id="KW-1185">Reference proteome</keyword>
<dbReference type="Gene3D" id="1.10.510.10">
    <property type="entry name" value="Transferase(Phosphotransferase) domain 1"/>
    <property type="match status" value="1"/>
</dbReference>